<protein>
    <submittedName>
        <fullName evidence="2">DUF411 domain-containing protein</fullName>
    </submittedName>
</protein>
<comment type="caution">
    <text evidence="2">The sequence shown here is derived from an EMBL/GenBank/DDBJ whole genome shotgun (WGS) entry which is preliminary data.</text>
</comment>
<accession>A0A923MB99</accession>
<evidence type="ECO:0000313" key="2">
    <source>
        <dbReference type="EMBL" id="MBC5767475.1"/>
    </source>
</evidence>
<dbReference type="AlphaFoldDB" id="A0A923MB99"/>
<dbReference type="SUPFAM" id="SSF52833">
    <property type="entry name" value="Thioredoxin-like"/>
    <property type="match status" value="1"/>
</dbReference>
<gene>
    <name evidence="2" type="ORF">H8R02_23615</name>
</gene>
<evidence type="ECO:0000313" key="3">
    <source>
        <dbReference type="Proteomes" id="UP000596827"/>
    </source>
</evidence>
<reference evidence="2" key="1">
    <citation type="submission" date="2020-08" db="EMBL/GenBank/DDBJ databases">
        <title>Ramlibacter sp. GTP1 16S ribosomal RNA gene genome sequencing and assembly.</title>
        <authorList>
            <person name="Kang M."/>
        </authorList>
    </citation>
    <scope>NUCLEOTIDE SEQUENCE</scope>
    <source>
        <strain evidence="2">GTP1</strain>
    </source>
</reference>
<sequence length="165" mass="17533">MEPATSTEFAVCRRAVVAAAAGSMLLAVHAPASAKSVFAEVWKDPNCGCCKDWVAHLEAGGFKVKANDTGNDRIRERLGVDRKYGSCHTALVGGYAIEGHVPVKEIRRILKERPAALGLAVPGMPIGSPGMDGGPYGNRKDPYNVMLLTKDGGATVYQRYEGSKS</sequence>
<dbReference type="InterPro" id="IPR036249">
    <property type="entry name" value="Thioredoxin-like_sf"/>
</dbReference>
<dbReference type="InterPro" id="IPR007332">
    <property type="entry name" value="DUF411"/>
</dbReference>
<organism evidence="2 3">
    <name type="scientific">Ramlibacter albus</name>
    <dbReference type="NCBI Taxonomy" id="2079448"/>
    <lineage>
        <taxon>Bacteria</taxon>
        <taxon>Pseudomonadati</taxon>
        <taxon>Pseudomonadota</taxon>
        <taxon>Betaproteobacteria</taxon>
        <taxon>Burkholderiales</taxon>
        <taxon>Comamonadaceae</taxon>
        <taxon>Ramlibacter</taxon>
    </lineage>
</organism>
<keyword evidence="1" id="KW-0732">Signal</keyword>
<dbReference type="Proteomes" id="UP000596827">
    <property type="component" value="Unassembled WGS sequence"/>
</dbReference>
<dbReference type="Pfam" id="PF04214">
    <property type="entry name" value="DUF411"/>
    <property type="match status" value="1"/>
</dbReference>
<dbReference type="EMBL" id="JACORU010000011">
    <property type="protein sequence ID" value="MBC5767475.1"/>
    <property type="molecule type" value="Genomic_DNA"/>
</dbReference>
<name>A0A923MB99_9BURK</name>
<evidence type="ECO:0000256" key="1">
    <source>
        <dbReference type="SAM" id="SignalP"/>
    </source>
</evidence>
<keyword evidence="3" id="KW-1185">Reference proteome</keyword>
<proteinExistence type="predicted"/>
<feature type="signal peptide" evidence="1">
    <location>
        <begin position="1"/>
        <end position="34"/>
    </location>
</feature>
<feature type="chain" id="PRO_5037273185" evidence="1">
    <location>
        <begin position="35"/>
        <end position="165"/>
    </location>
</feature>